<dbReference type="PIRSF" id="PIRSF026649">
    <property type="entry name" value="MsbB"/>
    <property type="match status" value="1"/>
</dbReference>
<sequence>MQDSAPGAPKAASLYYALAWLAGRLPRPLAALAAGAGAWLIHRRNGRSACVARCNVELVAPGAGPAERERLVRGILRGTLLNTLDTLRFWTHAPHANLRRHVRAVHGEALYAAALADSRGLIVAAPHYGNWELLNQYLADRAPISIVYAAPESATGDAFLRRVRGGQPTVSQVRAEPAAVRALWRTLAAGGQAGILPDQQPKRGEGAFAPFFGRQALTMTLLTKLAARTGATVLFGYAERNADGSYDIHFEAADPALAGDDDDAALAALNAGVERIARRDIRQYQWTYKRFSIVPADDPAGNPYWPQCYPNRRKR</sequence>
<evidence type="ECO:0000313" key="8">
    <source>
        <dbReference type="Proteomes" id="UP001595892"/>
    </source>
</evidence>
<evidence type="ECO:0000313" key="7">
    <source>
        <dbReference type="EMBL" id="MFC4726580.1"/>
    </source>
</evidence>
<evidence type="ECO:0000256" key="5">
    <source>
        <dbReference type="ARBA" id="ARBA00023136"/>
    </source>
</evidence>
<keyword evidence="5" id="KW-0472">Membrane</keyword>
<keyword evidence="8" id="KW-1185">Reference proteome</keyword>
<organism evidence="7 8">
    <name type="scientific">Coralloluteibacterium thermophilum</name>
    <dbReference type="NCBI Taxonomy" id="2707049"/>
    <lineage>
        <taxon>Bacteria</taxon>
        <taxon>Pseudomonadati</taxon>
        <taxon>Pseudomonadota</taxon>
        <taxon>Gammaproteobacteria</taxon>
        <taxon>Lysobacterales</taxon>
        <taxon>Lysobacteraceae</taxon>
        <taxon>Coralloluteibacterium</taxon>
    </lineage>
</organism>
<gene>
    <name evidence="7" type="ORF">ACFO3Q_00115</name>
</gene>
<dbReference type="InterPro" id="IPR004960">
    <property type="entry name" value="LipA_acyltrans"/>
</dbReference>
<reference evidence="8" key="1">
    <citation type="journal article" date="2019" name="Int. J. Syst. Evol. Microbiol.">
        <title>The Global Catalogue of Microorganisms (GCM) 10K type strain sequencing project: providing services to taxonomists for standard genome sequencing and annotation.</title>
        <authorList>
            <consortium name="The Broad Institute Genomics Platform"/>
            <consortium name="The Broad Institute Genome Sequencing Center for Infectious Disease"/>
            <person name="Wu L."/>
            <person name="Ma J."/>
        </authorList>
    </citation>
    <scope>NUCLEOTIDE SEQUENCE [LARGE SCALE GENOMIC DNA]</scope>
    <source>
        <strain evidence="8">CGMCC 1.13574</strain>
    </source>
</reference>
<comment type="caution">
    <text evidence="7">The sequence shown here is derived from an EMBL/GenBank/DDBJ whole genome shotgun (WGS) entry which is preliminary data.</text>
</comment>
<dbReference type="PANTHER" id="PTHR30606">
    <property type="entry name" value="LIPID A BIOSYNTHESIS LAUROYL ACYLTRANSFERASE"/>
    <property type="match status" value="1"/>
</dbReference>
<evidence type="ECO:0000256" key="3">
    <source>
        <dbReference type="ARBA" id="ARBA00022519"/>
    </source>
</evidence>
<evidence type="ECO:0000256" key="6">
    <source>
        <dbReference type="ARBA" id="ARBA00023315"/>
    </source>
</evidence>
<keyword evidence="6 7" id="KW-0012">Acyltransferase</keyword>
<proteinExistence type="predicted"/>
<evidence type="ECO:0000256" key="4">
    <source>
        <dbReference type="ARBA" id="ARBA00022679"/>
    </source>
</evidence>
<dbReference type="PANTHER" id="PTHR30606:SF10">
    <property type="entry name" value="PHOSPHATIDYLINOSITOL MANNOSIDE ACYLTRANSFERASE"/>
    <property type="match status" value="1"/>
</dbReference>
<dbReference type="GO" id="GO:0016746">
    <property type="term" value="F:acyltransferase activity"/>
    <property type="evidence" value="ECO:0007669"/>
    <property type="project" value="UniProtKB-KW"/>
</dbReference>
<keyword evidence="3" id="KW-0997">Cell inner membrane</keyword>
<dbReference type="RefSeq" id="WP_377002466.1">
    <property type="nucleotide sequence ID" value="NZ_JBHSGG010000001.1"/>
</dbReference>
<name>A0ABV9NFF5_9GAMM</name>
<keyword evidence="4" id="KW-0808">Transferase</keyword>
<protein>
    <submittedName>
        <fullName evidence="7">Lipid A biosynthesis lauroyl acyltransferase</fullName>
    </submittedName>
</protein>
<dbReference type="CDD" id="cd07984">
    <property type="entry name" value="LPLAT_LABLAT-like"/>
    <property type="match status" value="1"/>
</dbReference>
<accession>A0ABV9NFF5</accession>
<keyword evidence="2" id="KW-1003">Cell membrane</keyword>
<evidence type="ECO:0000256" key="1">
    <source>
        <dbReference type="ARBA" id="ARBA00004533"/>
    </source>
</evidence>
<comment type="subcellular location">
    <subcellularLocation>
        <location evidence="1">Cell inner membrane</location>
    </subcellularLocation>
</comment>
<dbReference type="Pfam" id="PF03279">
    <property type="entry name" value="Lip_A_acyltrans"/>
    <property type="match status" value="1"/>
</dbReference>
<dbReference type="Proteomes" id="UP001595892">
    <property type="component" value="Unassembled WGS sequence"/>
</dbReference>
<dbReference type="EMBL" id="JBHSGG010000001">
    <property type="protein sequence ID" value="MFC4726580.1"/>
    <property type="molecule type" value="Genomic_DNA"/>
</dbReference>
<evidence type="ECO:0000256" key="2">
    <source>
        <dbReference type="ARBA" id="ARBA00022475"/>
    </source>
</evidence>